<dbReference type="Proteomes" id="UP000595140">
    <property type="component" value="Unassembled WGS sequence"/>
</dbReference>
<reference evidence="7 8" key="1">
    <citation type="submission" date="2018-04" db="EMBL/GenBank/DDBJ databases">
        <authorList>
            <person name="Vogel A."/>
        </authorList>
    </citation>
    <scope>NUCLEOTIDE SEQUENCE [LARGE SCALE GENOMIC DNA]</scope>
</reference>
<dbReference type="OrthoDB" id="104044at2759"/>
<dbReference type="AlphaFoldDB" id="A0A484MVC2"/>
<dbReference type="PANTHER" id="PTHR31973:SF113">
    <property type="entry name" value="PROTEIN FAR1-RELATED SEQUENCE 5-LIKE"/>
    <property type="match status" value="1"/>
</dbReference>
<evidence type="ECO:0000256" key="2">
    <source>
        <dbReference type="ARBA" id="ARBA00022771"/>
    </source>
</evidence>
<keyword evidence="2 4" id="KW-0863">Zinc-finger</keyword>
<accession>A0A484MVC2</accession>
<proteinExistence type="predicted"/>
<dbReference type="EMBL" id="OOIL02004704">
    <property type="protein sequence ID" value="VFQ92902.1"/>
    <property type="molecule type" value="Genomic_DNA"/>
</dbReference>
<dbReference type="Pfam" id="PF04434">
    <property type="entry name" value="SWIM"/>
    <property type="match status" value="1"/>
</dbReference>
<dbReference type="SMART" id="SM00575">
    <property type="entry name" value="ZnF_PMZ"/>
    <property type="match status" value="1"/>
</dbReference>
<keyword evidence="1" id="KW-0479">Metal-binding</keyword>
<sequence>MSKKKLERLKDYKIELQVALGRLTSWDAQEETESDASVRHALQHETMQTHSEDNISSHYALSMESLFDTYHGDESSVRNDHNGELVCCNSPGSDPSGFVMSQQDIDSLKEMRVTSRFDPTRIAVDAIYASKMDLDFHLKMLAISNCFQYRTRTSKKSELHVVCVDFPRCKWAVRAVRLPGVDMFQIRRYNRDHQCPIDVRQGTTRQATYHIVAELVKHNFCDATMKPYPPNSIVTDMRRDHGIAMTYKKACDDPRIIGYLKAISKEKWARSCSNNRFSIMTSNLAESMNNVDAIPREYPISQLVDFLVGRMQVRPACAFEFLVFDKNGRSFVVNFQNRSCTCCEFQLDHFVCVHAVAATRSRHGLSCYDYTSSFYTAASWRATYSGIIHPIPSKDSWAVPDDVTHTLCLPPSCSKRPPGRPKKRRIPSKGEHGKRQTCSRCKSS</sequence>
<evidence type="ECO:0000313" key="7">
    <source>
        <dbReference type="EMBL" id="VFQ92902.1"/>
    </source>
</evidence>
<name>A0A484MVC2_9ASTE</name>
<dbReference type="PROSITE" id="PS50966">
    <property type="entry name" value="ZF_SWIM"/>
    <property type="match status" value="1"/>
</dbReference>
<dbReference type="InterPro" id="IPR006564">
    <property type="entry name" value="Znf_PMZ"/>
</dbReference>
<keyword evidence="8" id="KW-1185">Reference proteome</keyword>
<dbReference type="InterPro" id="IPR007527">
    <property type="entry name" value="Znf_SWIM"/>
</dbReference>
<evidence type="ECO:0000259" key="6">
    <source>
        <dbReference type="PROSITE" id="PS50966"/>
    </source>
</evidence>
<feature type="region of interest" description="Disordered" evidence="5">
    <location>
        <begin position="411"/>
        <end position="444"/>
    </location>
</feature>
<evidence type="ECO:0000256" key="4">
    <source>
        <dbReference type="PROSITE-ProRule" id="PRU00325"/>
    </source>
</evidence>
<evidence type="ECO:0000256" key="5">
    <source>
        <dbReference type="SAM" id="MobiDB-lite"/>
    </source>
</evidence>
<dbReference type="GO" id="GO:0008270">
    <property type="term" value="F:zinc ion binding"/>
    <property type="evidence" value="ECO:0007669"/>
    <property type="project" value="UniProtKB-KW"/>
</dbReference>
<keyword evidence="3" id="KW-0862">Zinc</keyword>
<protein>
    <recommendedName>
        <fullName evidence="6">SWIM-type domain-containing protein</fullName>
    </recommendedName>
</protein>
<organism evidence="7 8">
    <name type="scientific">Cuscuta campestris</name>
    <dbReference type="NCBI Taxonomy" id="132261"/>
    <lineage>
        <taxon>Eukaryota</taxon>
        <taxon>Viridiplantae</taxon>
        <taxon>Streptophyta</taxon>
        <taxon>Embryophyta</taxon>
        <taxon>Tracheophyta</taxon>
        <taxon>Spermatophyta</taxon>
        <taxon>Magnoliopsida</taxon>
        <taxon>eudicotyledons</taxon>
        <taxon>Gunneridae</taxon>
        <taxon>Pentapetalae</taxon>
        <taxon>asterids</taxon>
        <taxon>lamiids</taxon>
        <taxon>Solanales</taxon>
        <taxon>Convolvulaceae</taxon>
        <taxon>Cuscuteae</taxon>
        <taxon>Cuscuta</taxon>
        <taxon>Cuscuta subgen. Grammica</taxon>
        <taxon>Cuscuta sect. Cleistogrammica</taxon>
    </lineage>
</organism>
<feature type="domain" description="SWIM-type" evidence="6">
    <location>
        <begin position="331"/>
        <end position="363"/>
    </location>
</feature>
<evidence type="ECO:0000256" key="3">
    <source>
        <dbReference type="ARBA" id="ARBA00022833"/>
    </source>
</evidence>
<dbReference type="PANTHER" id="PTHR31973">
    <property type="entry name" value="POLYPROTEIN, PUTATIVE-RELATED"/>
    <property type="match status" value="1"/>
</dbReference>
<evidence type="ECO:0000256" key="1">
    <source>
        <dbReference type="ARBA" id="ARBA00022723"/>
    </source>
</evidence>
<feature type="compositionally biased region" description="Basic residues" evidence="5">
    <location>
        <begin position="417"/>
        <end position="427"/>
    </location>
</feature>
<evidence type="ECO:0000313" key="8">
    <source>
        <dbReference type="Proteomes" id="UP000595140"/>
    </source>
</evidence>
<gene>
    <name evidence="7" type="ORF">CCAM_LOCUS34678</name>
</gene>